<protein>
    <recommendedName>
        <fullName evidence="4">DUF2845 domain-containing protein</fullName>
    </recommendedName>
</protein>
<dbReference type="OrthoDB" id="5522210at2"/>
<dbReference type="EMBL" id="FUWR01000001">
    <property type="protein sequence ID" value="SJZ35460.1"/>
    <property type="molecule type" value="Genomic_DNA"/>
</dbReference>
<evidence type="ECO:0000313" key="3">
    <source>
        <dbReference type="Proteomes" id="UP000190102"/>
    </source>
</evidence>
<organism evidence="2 3">
    <name type="scientific">Trichlorobacter thiogenes</name>
    <dbReference type="NCBI Taxonomy" id="115783"/>
    <lineage>
        <taxon>Bacteria</taxon>
        <taxon>Pseudomonadati</taxon>
        <taxon>Thermodesulfobacteriota</taxon>
        <taxon>Desulfuromonadia</taxon>
        <taxon>Geobacterales</taxon>
        <taxon>Geobacteraceae</taxon>
        <taxon>Trichlorobacter</taxon>
    </lineage>
</organism>
<dbReference type="STRING" id="115783.SAMN02745119_00194"/>
<dbReference type="Proteomes" id="UP000190102">
    <property type="component" value="Unassembled WGS sequence"/>
</dbReference>
<dbReference type="Pfam" id="PF11006">
    <property type="entry name" value="DUF2845"/>
    <property type="match status" value="1"/>
</dbReference>
<sequence length="103" mass="11174">MMKISLLLSALLLSLASVAAADNFRCPNGEIVSTGDRQSIVAMKCDPPTYKNSRTESEAGYKGATILVSVEEWTYNEGPHRLVHILTFRNGLLDSVQTAGFGK</sequence>
<feature type="chain" id="PRO_5012978779" description="DUF2845 domain-containing protein" evidence="1">
    <location>
        <begin position="22"/>
        <end position="103"/>
    </location>
</feature>
<evidence type="ECO:0000256" key="1">
    <source>
        <dbReference type="SAM" id="SignalP"/>
    </source>
</evidence>
<dbReference type="AlphaFoldDB" id="A0A1T4JZ43"/>
<proteinExistence type="predicted"/>
<dbReference type="RefSeq" id="WP_078788511.1">
    <property type="nucleotide sequence ID" value="NZ_FUWR01000001.1"/>
</dbReference>
<reference evidence="3" key="1">
    <citation type="submission" date="2017-02" db="EMBL/GenBank/DDBJ databases">
        <authorList>
            <person name="Varghese N."/>
            <person name="Submissions S."/>
        </authorList>
    </citation>
    <scope>NUCLEOTIDE SEQUENCE [LARGE SCALE GENOMIC DNA]</scope>
    <source>
        <strain evidence="3">ATCC BAA-34</strain>
    </source>
</reference>
<accession>A0A1T4JZ43</accession>
<dbReference type="InterPro" id="IPR021268">
    <property type="entry name" value="DUF2845"/>
</dbReference>
<gene>
    <name evidence="2" type="ORF">SAMN02745119_00194</name>
</gene>
<keyword evidence="1" id="KW-0732">Signal</keyword>
<feature type="signal peptide" evidence="1">
    <location>
        <begin position="1"/>
        <end position="21"/>
    </location>
</feature>
<evidence type="ECO:0008006" key="4">
    <source>
        <dbReference type="Google" id="ProtNLM"/>
    </source>
</evidence>
<evidence type="ECO:0000313" key="2">
    <source>
        <dbReference type="EMBL" id="SJZ35460.1"/>
    </source>
</evidence>
<keyword evidence="3" id="KW-1185">Reference proteome</keyword>
<name>A0A1T4JZ43_9BACT</name>